<protein>
    <submittedName>
        <fullName evidence="1">RINT1 protein</fullName>
    </submittedName>
</protein>
<dbReference type="PANTHER" id="PTHR13520:SF0">
    <property type="entry name" value="RAD50-INTERACTING PROTEIN 1"/>
    <property type="match status" value="1"/>
</dbReference>
<proteinExistence type="predicted"/>
<accession>A0ABS2XHX3</accession>
<sequence>MEAALCRAGEVQRALEVLLDRETGVSNTVSQHLEGAQPWMDKLILRLSQIDETEHYLSYLKWIARIEELSDTIQQHIMTSNVWEAASGLVAMAELDIQLQDSSCGHLLSFIRDTVRFWHKILKDKLTR</sequence>
<name>A0ABS2XHX3_POLSP</name>
<dbReference type="PANTHER" id="PTHR13520">
    <property type="entry name" value="RAD50-INTERACTING PROTEIN 1 RINT-1"/>
    <property type="match status" value="1"/>
</dbReference>
<organism evidence="1 2">
    <name type="scientific">Polyodon spathula</name>
    <name type="common">North American paddlefish</name>
    <name type="synonym">Squalus spathula</name>
    <dbReference type="NCBI Taxonomy" id="7913"/>
    <lineage>
        <taxon>Eukaryota</taxon>
        <taxon>Metazoa</taxon>
        <taxon>Chordata</taxon>
        <taxon>Craniata</taxon>
        <taxon>Vertebrata</taxon>
        <taxon>Euteleostomi</taxon>
        <taxon>Actinopterygii</taxon>
        <taxon>Chondrostei</taxon>
        <taxon>Acipenseriformes</taxon>
        <taxon>Polyodontidae</taxon>
        <taxon>Polyodon</taxon>
    </lineage>
</organism>
<feature type="non-terminal residue" evidence="1">
    <location>
        <position position="1"/>
    </location>
</feature>
<evidence type="ECO:0000313" key="2">
    <source>
        <dbReference type="Proteomes" id="UP001166093"/>
    </source>
</evidence>
<dbReference type="EMBL" id="JAAWVQ010032179">
    <property type="protein sequence ID" value="MBN3273577.1"/>
    <property type="molecule type" value="Genomic_DNA"/>
</dbReference>
<dbReference type="InterPro" id="IPR007528">
    <property type="entry name" value="RINT1_Tip20"/>
</dbReference>
<dbReference type="Proteomes" id="UP001166093">
    <property type="component" value="Unassembled WGS sequence"/>
</dbReference>
<reference evidence="1" key="1">
    <citation type="journal article" date="2021" name="Cell">
        <title>Tracing the genetic footprints of vertebrate landing in non-teleost ray-finned fishes.</title>
        <authorList>
            <person name="Bi X."/>
            <person name="Wang K."/>
            <person name="Yang L."/>
            <person name="Pan H."/>
            <person name="Jiang H."/>
            <person name="Wei Q."/>
            <person name="Fang M."/>
            <person name="Yu H."/>
            <person name="Zhu C."/>
            <person name="Cai Y."/>
            <person name="He Y."/>
            <person name="Gan X."/>
            <person name="Zeng H."/>
            <person name="Yu D."/>
            <person name="Zhu Y."/>
            <person name="Jiang H."/>
            <person name="Qiu Q."/>
            <person name="Yang H."/>
            <person name="Zhang Y.E."/>
            <person name="Wang W."/>
            <person name="Zhu M."/>
            <person name="He S."/>
            <person name="Zhang G."/>
        </authorList>
    </citation>
    <scope>NUCLEOTIDE SEQUENCE</scope>
    <source>
        <strain evidence="1">Pddl_001</strain>
    </source>
</reference>
<evidence type="ECO:0000313" key="1">
    <source>
        <dbReference type="EMBL" id="MBN3273577.1"/>
    </source>
</evidence>
<keyword evidence="2" id="KW-1185">Reference proteome</keyword>
<comment type="caution">
    <text evidence="1">The sequence shown here is derived from an EMBL/GenBank/DDBJ whole genome shotgun (WGS) entry which is preliminary data.</text>
</comment>
<gene>
    <name evidence="1" type="primary">Rint1_1</name>
    <name evidence="1" type="ORF">GTO93_0007960</name>
</gene>
<feature type="non-terminal residue" evidence="1">
    <location>
        <position position="128"/>
    </location>
</feature>